<feature type="domain" description="ATP-grasp" evidence="13">
    <location>
        <begin position="133"/>
        <end position="327"/>
    </location>
</feature>
<comment type="caution">
    <text evidence="14">The sequence shown here is derived from an EMBL/GenBank/DDBJ whole genome shotgun (WGS) entry which is preliminary data.</text>
</comment>
<sequence length="385" mass="42008">MPKRTDIKKILIIGSGPTTIGQSAEYDNITNQACAALKEEGYEIVLVNSNAEDVTTDKATVDHLYIEPVTTEFVTRILRKELPDAILPTVGGQTALHVVQELVFSGILTGLTIELLSLPVSAIEKIKKQEVLEELLVNPKQLFPLTKSVGTVTEGLNFAQEIGYPVFIHPRLTIAGAGSGICYNQNDLTKVLKKGMDASPITQCDIQQSFAGFKEVEFEVLRDAADNALVVGNMESFDPVGVHSGDSVVFLPSQTLTDQEYQLLRDISLKIIRALKIEGSCHIRLALDPKSVAFYVLDINPRLTRSSVFVSKASGYPMARIAAKVALGLSLSEIKNPITNDLSANFEPTLDYIATKIPVFSFDGLKNTQYQLNTQMQATGESNGY</sequence>
<evidence type="ECO:0000256" key="3">
    <source>
        <dbReference type="ARBA" id="ARBA00009799"/>
    </source>
</evidence>
<name>A0A091C2A1_9ENTE</name>
<dbReference type="SUPFAM" id="SSF56059">
    <property type="entry name" value="Glutathione synthetase ATP-binding domain-like"/>
    <property type="match status" value="1"/>
</dbReference>
<dbReference type="GO" id="GO:0046872">
    <property type="term" value="F:metal ion binding"/>
    <property type="evidence" value="ECO:0007669"/>
    <property type="project" value="UniProtKB-KW"/>
</dbReference>
<dbReference type="Gene3D" id="3.40.50.20">
    <property type="match status" value="1"/>
</dbReference>
<dbReference type="PANTHER" id="PTHR11405:SF53">
    <property type="entry name" value="CARBAMOYL-PHOSPHATE SYNTHASE [AMMONIA], MITOCHONDRIAL"/>
    <property type="match status" value="1"/>
</dbReference>
<evidence type="ECO:0000256" key="1">
    <source>
        <dbReference type="ARBA" id="ARBA00001936"/>
    </source>
</evidence>
<keyword evidence="10" id="KW-0464">Manganese</keyword>
<reference evidence="14 15" key="1">
    <citation type="submission" date="2014-08" db="EMBL/GenBank/DDBJ databases">
        <title>Genome sequence of Tetragenococcus muriaticus.</title>
        <authorList>
            <person name="Chuea-nongthon C."/>
            <person name="Rodtong S."/>
            <person name="Yongsawatdigul J."/>
            <person name="Steele J.L."/>
            <person name="Liu X.-y."/>
            <person name="Speers J."/>
            <person name="Glasner J.D."/>
            <person name="Neeno-Eckwall E.C."/>
        </authorList>
    </citation>
    <scope>NUCLEOTIDE SEQUENCE [LARGE SCALE GENOMIC DNA]</scope>
    <source>
        <strain evidence="14 15">3MR10-3</strain>
    </source>
</reference>
<dbReference type="GO" id="GO:0005524">
    <property type="term" value="F:ATP binding"/>
    <property type="evidence" value="ECO:0007669"/>
    <property type="project" value="UniProtKB-UniRule"/>
</dbReference>
<comment type="similarity">
    <text evidence="3">Belongs to the CarB family.</text>
</comment>
<evidence type="ECO:0000256" key="6">
    <source>
        <dbReference type="ARBA" id="ARBA00022737"/>
    </source>
</evidence>
<dbReference type="PROSITE" id="PS50975">
    <property type="entry name" value="ATP_GRASP"/>
    <property type="match status" value="1"/>
</dbReference>
<dbReference type="Pfam" id="PF25596">
    <property type="entry name" value="CPSase_L_D1"/>
    <property type="match status" value="1"/>
</dbReference>
<dbReference type="InterPro" id="IPR058047">
    <property type="entry name" value="CPSase_preATP-grasp"/>
</dbReference>
<evidence type="ECO:0000313" key="14">
    <source>
        <dbReference type="EMBL" id="KFN91074.1"/>
    </source>
</evidence>
<dbReference type="Gene3D" id="3.30.1490.20">
    <property type="entry name" value="ATP-grasp fold, A domain"/>
    <property type="match status" value="1"/>
</dbReference>
<dbReference type="InterPro" id="IPR005479">
    <property type="entry name" value="CPAse_ATP-bd"/>
</dbReference>
<evidence type="ECO:0000256" key="5">
    <source>
        <dbReference type="ARBA" id="ARBA00022723"/>
    </source>
</evidence>
<organism evidence="14 15">
    <name type="scientific">Tetragenococcus muriaticus 3MR10-3</name>
    <dbReference type="NCBI Taxonomy" id="1302648"/>
    <lineage>
        <taxon>Bacteria</taxon>
        <taxon>Bacillati</taxon>
        <taxon>Bacillota</taxon>
        <taxon>Bacilli</taxon>
        <taxon>Lactobacillales</taxon>
        <taxon>Enterococcaceae</taxon>
        <taxon>Tetragenococcus</taxon>
    </lineage>
</organism>
<gene>
    <name evidence="14" type="ORF">TMU3MR103_1191</name>
</gene>
<accession>A0A091C2A1</accession>
<dbReference type="InterPro" id="IPR005483">
    <property type="entry name" value="CPSase_dom"/>
</dbReference>
<dbReference type="EMBL" id="JPVT01000116">
    <property type="protein sequence ID" value="KFN91074.1"/>
    <property type="molecule type" value="Genomic_DNA"/>
</dbReference>
<dbReference type="InterPro" id="IPR013815">
    <property type="entry name" value="ATP_grasp_subdomain_1"/>
</dbReference>
<evidence type="ECO:0000256" key="11">
    <source>
        <dbReference type="ARBA" id="ARBA00047359"/>
    </source>
</evidence>
<dbReference type="FunFam" id="3.40.50.20:FF:000001">
    <property type="entry name" value="Carbamoyl-phosphate synthase large chain"/>
    <property type="match status" value="1"/>
</dbReference>
<evidence type="ECO:0000256" key="10">
    <source>
        <dbReference type="ARBA" id="ARBA00023211"/>
    </source>
</evidence>
<dbReference type="SUPFAM" id="SSF52440">
    <property type="entry name" value="PreATP-grasp domain"/>
    <property type="match status" value="1"/>
</dbReference>
<dbReference type="PATRIC" id="fig|1302648.3.peg.1158"/>
<keyword evidence="8 12" id="KW-0067">ATP-binding</keyword>
<evidence type="ECO:0000256" key="2">
    <source>
        <dbReference type="ARBA" id="ARBA00001946"/>
    </source>
</evidence>
<keyword evidence="6" id="KW-0677">Repeat</keyword>
<comment type="cofactor">
    <cofactor evidence="1">
        <name>Mn(2+)</name>
        <dbReference type="ChEBI" id="CHEBI:29035"/>
    </cofactor>
</comment>
<dbReference type="GO" id="GO:0006221">
    <property type="term" value="P:pyrimidine nucleotide biosynthetic process"/>
    <property type="evidence" value="ECO:0007669"/>
    <property type="project" value="UniProtKB-KW"/>
</dbReference>
<dbReference type="GO" id="GO:0005737">
    <property type="term" value="C:cytoplasm"/>
    <property type="evidence" value="ECO:0007669"/>
    <property type="project" value="TreeGrafter"/>
</dbReference>
<evidence type="ECO:0000256" key="9">
    <source>
        <dbReference type="ARBA" id="ARBA00022975"/>
    </source>
</evidence>
<dbReference type="AlphaFoldDB" id="A0A091C2A1"/>
<dbReference type="PRINTS" id="PR00098">
    <property type="entry name" value="CPSASE"/>
</dbReference>
<comment type="catalytic activity">
    <reaction evidence="11">
        <text>hydrogencarbonate + NH4(+) + 2 ATP = carbamoyl phosphate + 2 ADP + phosphate + 2 H(+)</text>
        <dbReference type="Rhea" id="RHEA:18029"/>
        <dbReference type="ChEBI" id="CHEBI:15378"/>
        <dbReference type="ChEBI" id="CHEBI:17544"/>
        <dbReference type="ChEBI" id="CHEBI:28938"/>
        <dbReference type="ChEBI" id="CHEBI:30616"/>
        <dbReference type="ChEBI" id="CHEBI:43474"/>
        <dbReference type="ChEBI" id="CHEBI:58228"/>
        <dbReference type="ChEBI" id="CHEBI:456216"/>
        <dbReference type="EC" id="6.3.4.16"/>
    </reaction>
</comment>
<keyword evidence="15" id="KW-1185">Reference proteome</keyword>
<proteinExistence type="inferred from homology"/>
<dbReference type="InterPro" id="IPR016185">
    <property type="entry name" value="PreATP-grasp_dom_sf"/>
</dbReference>
<keyword evidence="7 12" id="KW-0547">Nucleotide-binding</keyword>
<evidence type="ECO:0000313" key="15">
    <source>
        <dbReference type="Proteomes" id="UP000029381"/>
    </source>
</evidence>
<dbReference type="RefSeq" id="WP_052074179.1">
    <property type="nucleotide sequence ID" value="NZ_JPVT01000116.1"/>
</dbReference>
<comment type="cofactor">
    <cofactor evidence="2">
        <name>Mg(2+)</name>
        <dbReference type="ChEBI" id="CHEBI:18420"/>
    </cofactor>
</comment>
<evidence type="ECO:0000259" key="13">
    <source>
        <dbReference type="PROSITE" id="PS50975"/>
    </source>
</evidence>
<dbReference type="GO" id="GO:0004087">
    <property type="term" value="F:carbamoyl-phosphate synthase (ammonia) activity"/>
    <property type="evidence" value="ECO:0007669"/>
    <property type="project" value="UniProtKB-EC"/>
</dbReference>
<evidence type="ECO:0000256" key="12">
    <source>
        <dbReference type="PROSITE-ProRule" id="PRU00409"/>
    </source>
</evidence>
<protein>
    <submittedName>
        <fullName evidence="14">Carbamoyl phosphate synthase large subunit</fullName>
        <ecNumber evidence="14">6.3.5.5</ecNumber>
    </submittedName>
</protein>
<dbReference type="PANTHER" id="PTHR11405">
    <property type="entry name" value="CARBAMOYLTRANSFERASE FAMILY MEMBER"/>
    <property type="match status" value="1"/>
</dbReference>
<dbReference type="InterPro" id="IPR011761">
    <property type="entry name" value="ATP-grasp"/>
</dbReference>
<keyword evidence="9" id="KW-0665">Pyrimidine biosynthesis</keyword>
<evidence type="ECO:0000256" key="4">
    <source>
        <dbReference type="ARBA" id="ARBA00022598"/>
    </source>
</evidence>
<dbReference type="Proteomes" id="UP000029381">
    <property type="component" value="Unassembled WGS sequence"/>
</dbReference>
<evidence type="ECO:0000256" key="7">
    <source>
        <dbReference type="ARBA" id="ARBA00022741"/>
    </source>
</evidence>
<dbReference type="GO" id="GO:0004088">
    <property type="term" value="F:carbamoyl-phosphate synthase (glutamine-hydrolyzing) activity"/>
    <property type="evidence" value="ECO:0007669"/>
    <property type="project" value="UniProtKB-EC"/>
</dbReference>
<dbReference type="GO" id="GO:0006541">
    <property type="term" value="P:glutamine metabolic process"/>
    <property type="evidence" value="ECO:0007669"/>
    <property type="project" value="TreeGrafter"/>
</dbReference>
<dbReference type="EC" id="6.3.5.5" evidence="14"/>
<keyword evidence="4 14" id="KW-0436">Ligase</keyword>
<dbReference type="Gene3D" id="3.30.470.20">
    <property type="entry name" value="ATP-grasp fold, B domain"/>
    <property type="match status" value="1"/>
</dbReference>
<dbReference type="Pfam" id="PF02786">
    <property type="entry name" value="CPSase_L_D2"/>
    <property type="match status" value="1"/>
</dbReference>
<evidence type="ECO:0000256" key="8">
    <source>
        <dbReference type="ARBA" id="ARBA00022840"/>
    </source>
</evidence>
<keyword evidence="5" id="KW-0479">Metal-binding</keyword>